<dbReference type="NCBIfam" id="TIGR00658">
    <property type="entry name" value="orni_carb_tr"/>
    <property type="match status" value="1"/>
</dbReference>
<dbReference type="FunFam" id="3.40.50.1370:FF:000008">
    <property type="entry name" value="Ornithine carbamoyltransferase"/>
    <property type="match status" value="1"/>
</dbReference>
<gene>
    <name evidence="9" type="primary">argF</name>
    <name evidence="9" type="ORF">NG895_00915</name>
</gene>
<dbReference type="InterPro" id="IPR002292">
    <property type="entry name" value="Orn/put_carbamltrans"/>
</dbReference>
<organism evidence="9 10">
    <name type="scientific">Aeoliella straminimaris</name>
    <dbReference type="NCBI Taxonomy" id="2954799"/>
    <lineage>
        <taxon>Bacteria</taxon>
        <taxon>Pseudomonadati</taxon>
        <taxon>Planctomycetota</taxon>
        <taxon>Planctomycetia</taxon>
        <taxon>Pirellulales</taxon>
        <taxon>Lacipirellulaceae</taxon>
        <taxon>Aeoliella</taxon>
    </lineage>
</organism>
<evidence type="ECO:0000256" key="4">
    <source>
        <dbReference type="ARBA" id="ARBA00022679"/>
    </source>
</evidence>
<dbReference type="NCBIfam" id="NF001986">
    <property type="entry name" value="PRK00779.1"/>
    <property type="match status" value="1"/>
</dbReference>
<feature type="binding site" evidence="6">
    <location>
        <position position="159"/>
    </location>
    <ligand>
        <name>L-ornithine</name>
        <dbReference type="ChEBI" id="CHEBI:46911"/>
    </ligand>
</feature>
<name>A0A9X2FAL3_9BACT</name>
<accession>A0A9X2FAL3</accession>
<keyword evidence="10" id="KW-1185">Reference proteome</keyword>
<feature type="binding site" evidence="6">
    <location>
        <begin position="128"/>
        <end position="131"/>
    </location>
    <ligand>
        <name>carbamoyl phosphate</name>
        <dbReference type="ChEBI" id="CHEBI:58228"/>
    </ligand>
</feature>
<dbReference type="GO" id="GO:0019240">
    <property type="term" value="P:citrulline biosynthetic process"/>
    <property type="evidence" value="ECO:0007669"/>
    <property type="project" value="TreeGrafter"/>
</dbReference>
<dbReference type="GO" id="GO:0016597">
    <property type="term" value="F:amino acid binding"/>
    <property type="evidence" value="ECO:0007669"/>
    <property type="project" value="InterPro"/>
</dbReference>
<evidence type="ECO:0000256" key="2">
    <source>
        <dbReference type="ARBA" id="ARBA00007805"/>
    </source>
</evidence>
<dbReference type="PRINTS" id="PR00100">
    <property type="entry name" value="AOTCASE"/>
</dbReference>
<evidence type="ECO:0000256" key="6">
    <source>
        <dbReference type="HAMAP-Rule" id="MF_01109"/>
    </source>
</evidence>
<reference evidence="9" key="1">
    <citation type="submission" date="2022-06" db="EMBL/GenBank/DDBJ databases">
        <title>Aeoliella straminimaris, a novel planctomycete from sediments.</title>
        <authorList>
            <person name="Vitorino I.R."/>
            <person name="Lage O.M."/>
        </authorList>
    </citation>
    <scope>NUCLEOTIDE SEQUENCE</scope>
    <source>
        <strain evidence="9">ICT_H6.2</strain>
    </source>
</reference>
<proteinExistence type="inferred from homology"/>
<evidence type="ECO:0000259" key="7">
    <source>
        <dbReference type="Pfam" id="PF00185"/>
    </source>
</evidence>
<dbReference type="RefSeq" id="WP_252850554.1">
    <property type="nucleotide sequence ID" value="NZ_JAMXLR010000003.1"/>
</dbReference>
<keyword evidence="6" id="KW-0963">Cytoplasm</keyword>
<comment type="similarity">
    <text evidence="2 6">Belongs to the aspartate/ornithine carbamoyltransferase superfamily. OTCase family.</text>
</comment>
<feature type="binding site" evidence="6">
    <location>
        <position position="221"/>
    </location>
    <ligand>
        <name>L-ornithine</name>
        <dbReference type="ChEBI" id="CHEBI:46911"/>
    </ligand>
</feature>
<protein>
    <recommendedName>
        <fullName evidence="3 6">Ornithine carbamoyltransferase</fullName>
        <shortName evidence="6">OTCase</shortName>
        <ecNumber evidence="3 6">2.1.3.3</ecNumber>
    </recommendedName>
</protein>
<feature type="binding site" evidence="6">
    <location>
        <position position="289"/>
    </location>
    <ligand>
        <name>carbamoyl phosphate</name>
        <dbReference type="ChEBI" id="CHEBI:58228"/>
    </ligand>
</feature>
<sequence length="305" mass="33027">MRHLITLEDVSAAEIETIYAITEDLKTKFQAGVREPILPGRMMALLFEKQSLRTRVSFEACMTHLGGGSILLGDDAGFGKRESIADFTRVLSEMVDVIVVRSKKHSTVEEVAKYSKAAVVNGLTDQSHPCQALADLYTLREHVGSLKGRKLAWVGDGNNVAVSLARGCAKLGMSLSVCAPAGYELPEDFLTKLKQSSPDADVTNTTDPKEAVADADAIYTDVWASMGQESEQAQRKKDFADYQVNAELMAAAPKGAVFMHCLPAKRGEEVTDEVIDSPASIVVPQAGNRMHVQKGILVWLMGSQA</sequence>
<feature type="domain" description="Aspartate/ornithine carbamoyltransferase carbamoyl-P binding" evidence="8">
    <location>
        <begin position="2"/>
        <end position="141"/>
    </location>
</feature>
<dbReference type="SUPFAM" id="SSF53671">
    <property type="entry name" value="Aspartate/ornithine carbamoyltransferase"/>
    <property type="match status" value="1"/>
</dbReference>
<dbReference type="GO" id="GO:0042450">
    <property type="term" value="P:L-arginine biosynthetic process via ornithine"/>
    <property type="evidence" value="ECO:0007669"/>
    <property type="project" value="UniProtKB-UniRule"/>
</dbReference>
<dbReference type="InterPro" id="IPR006130">
    <property type="entry name" value="Asp/Orn_carbamoylTrfase"/>
</dbReference>
<evidence type="ECO:0000313" key="9">
    <source>
        <dbReference type="EMBL" id="MCO6042456.1"/>
    </source>
</evidence>
<dbReference type="PANTHER" id="PTHR45753">
    <property type="entry name" value="ORNITHINE CARBAMOYLTRANSFERASE, MITOCHONDRIAL"/>
    <property type="match status" value="1"/>
</dbReference>
<evidence type="ECO:0000256" key="3">
    <source>
        <dbReference type="ARBA" id="ARBA00013007"/>
    </source>
</evidence>
<dbReference type="GO" id="GO:0004585">
    <property type="term" value="F:ornithine carbamoyltransferase activity"/>
    <property type="evidence" value="ECO:0007669"/>
    <property type="project" value="UniProtKB-UniRule"/>
</dbReference>
<dbReference type="EMBL" id="JAMXLR010000003">
    <property type="protein sequence ID" value="MCO6042456.1"/>
    <property type="molecule type" value="Genomic_DNA"/>
</dbReference>
<dbReference type="EC" id="2.1.3.3" evidence="3 6"/>
<dbReference type="HAMAP" id="MF_01109">
    <property type="entry name" value="OTCase"/>
    <property type="match status" value="1"/>
</dbReference>
<feature type="domain" description="Aspartate/ornithine carbamoyltransferase Asp/Orn-binding" evidence="7">
    <location>
        <begin position="147"/>
        <end position="300"/>
    </location>
</feature>
<dbReference type="PRINTS" id="PR00102">
    <property type="entry name" value="OTCASE"/>
</dbReference>
<evidence type="ECO:0000256" key="1">
    <source>
        <dbReference type="ARBA" id="ARBA00004975"/>
    </source>
</evidence>
<dbReference type="InterPro" id="IPR024904">
    <property type="entry name" value="OTCase_ArgI"/>
</dbReference>
<dbReference type="InterPro" id="IPR006131">
    <property type="entry name" value="Asp_carbamoyltransf_Asp/Orn-bd"/>
</dbReference>
<dbReference type="PANTHER" id="PTHR45753:SF3">
    <property type="entry name" value="ORNITHINE TRANSCARBAMYLASE, MITOCHONDRIAL"/>
    <property type="match status" value="1"/>
</dbReference>
<comment type="pathway">
    <text evidence="1">Amino-acid biosynthesis; L-arginine biosynthesis; L-arginine from L-ornithine and carbamoyl phosphate: step 1/3.</text>
</comment>
<dbReference type="GO" id="GO:0005737">
    <property type="term" value="C:cytoplasm"/>
    <property type="evidence" value="ECO:0007669"/>
    <property type="project" value="UniProtKB-SubCell"/>
</dbReference>
<comment type="catalytic activity">
    <reaction evidence="5 6">
        <text>carbamoyl phosphate + L-ornithine = L-citrulline + phosphate + H(+)</text>
        <dbReference type="Rhea" id="RHEA:19513"/>
        <dbReference type="ChEBI" id="CHEBI:15378"/>
        <dbReference type="ChEBI" id="CHEBI:43474"/>
        <dbReference type="ChEBI" id="CHEBI:46911"/>
        <dbReference type="ChEBI" id="CHEBI:57743"/>
        <dbReference type="ChEBI" id="CHEBI:58228"/>
        <dbReference type="EC" id="2.1.3.3"/>
    </reaction>
</comment>
<dbReference type="Gene3D" id="3.40.50.1370">
    <property type="entry name" value="Aspartate/ornithine carbamoyltransferase"/>
    <property type="match status" value="2"/>
</dbReference>
<feature type="binding site" evidence="6">
    <location>
        <begin position="261"/>
        <end position="262"/>
    </location>
    <ligand>
        <name>carbamoyl phosphate</name>
        <dbReference type="ChEBI" id="CHEBI:58228"/>
    </ligand>
</feature>
<comment type="caution">
    <text evidence="9">The sequence shown here is derived from an EMBL/GenBank/DDBJ whole genome shotgun (WGS) entry which is preliminary data.</text>
</comment>
<dbReference type="AlphaFoldDB" id="A0A9X2FAL3"/>
<feature type="binding site" evidence="6">
    <location>
        <position position="101"/>
    </location>
    <ligand>
        <name>carbamoyl phosphate</name>
        <dbReference type="ChEBI" id="CHEBI:58228"/>
    </ligand>
</feature>
<evidence type="ECO:0000313" key="10">
    <source>
        <dbReference type="Proteomes" id="UP001155241"/>
    </source>
</evidence>
<comment type="caution">
    <text evidence="6">Lacks conserved residue(s) required for the propagation of feature annotation.</text>
</comment>
<evidence type="ECO:0000259" key="8">
    <source>
        <dbReference type="Pfam" id="PF02729"/>
    </source>
</evidence>
<dbReference type="InterPro" id="IPR036901">
    <property type="entry name" value="Asp/Orn_carbamoylTrfase_sf"/>
</dbReference>
<dbReference type="Proteomes" id="UP001155241">
    <property type="component" value="Unassembled WGS sequence"/>
</dbReference>
<dbReference type="InterPro" id="IPR006132">
    <property type="entry name" value="Asp/Orn_carbamoyltranf_P-bd"/>
</dbReference>
<keyword evidence="4 6" id="KW-0808">Transferase</keyword>
<comment type="subcellular location">
    <subcellularLocation>
        <location evidence="6">Cytoplasm</location>
    </subcellularLocation>
</comment>
<dbReference type="Pfam" id="PF02729">
    <property type="entry name" value="OTCace_N"/>
    <property type="match status" value="1"/>
</dbReference>
<evidence type="ECO:0000256" key="5">
    <source>
        <dbReference type="ARBA" id="ARBA00048772"/>
    </source>
</evidence>
<feature type="binding site" evidence="6">
    <location>
        <begin position="225"/>
        <end position="226"/>
    </location>
    <ligand>
        <name>L-ornithine</name>
        <dbReference type="ChEBI" id="CHEBI:46911"/>
    </ligand>
</feature>
<dbReference type="Pfam" id="PF00185">
    <property type="entry name" value="OTCace"/>
    <property type="match status" value="1"/>
</dbReference>